<accession>A0ABV9MJ57</accession>
<proteinExistence type="predicted"/>
<evidence type="ECO:0000313" key="3">
    <source>
        <dbReference type="EMBL" id="MFC4714643.1"/>
    </source>
</evidence>
<evidence type="ECO:0000259" key="2">
    <source>
        <dbReference type="SMART" id="SM00382"/>
    </source>
</evidence>
<organism evidence="3 4">
    <name type="scientific">Glutamicibacter bergerei</name>
    <dbReference type="NCBI Taxonomy" id="256702"/>
    <lineage>
        <taxon>Bacteria</taxon>
        <taxon>Bacillati</taxon>
        <taxon>Actinomycetota</taxon>
        <taxon>Actinomycetes</taxon>
        <taxon>Micrococcales</taxon>
        <taxon>Micrococcaceae</taxon>
        <taxon>Glutamicibacter</taxon>
    </lineage>
</organism>
<comment type="caution">
    <text evidence="3">The sequence shown here is derived from an EMBL/GenBank/DDBJ whole genome shotgun (WGS) entry which is preliminary data.</text>
</comment>
<name>A0ABV9MJ57_9MICC</name>
<dbReference type="Pfam" id="PF07728">
    <property type="entry name" value="AAA_5"/>
    <property type="match status" value="1"/>
</dbReference>
<dbReference type="InterPro" id="IPR003593">
    <property type="entry name" value="AAA+_ATPase"/>
</dbReference>
<dbReference type="SUPFAM" id="SSF52540">
    <property type="entry name" value="P-loop containing nucleoside triphosphate hydrolases"/>
    <property type="match status" value="2"/>
</dbReference>
<keyword evidence="4" id="KW-1185">Reference proteome</keyword>
<evidence type="ECO:0000256" key="1">
    <source>
        <dbReference type="SAM" id="MobiDB-lite"/>
    </source>
</evidence>
<dbReference type="RefSeq" id="WP_346060074.1">
    <property type="nucleotide sequence ID" value="NZ_BAAAVQ010000071.1"/>
</dbReference>
<evidence type="ECO:0000313" key="4">
    <source>
        <dbReference type="Proteomes" id="UP001595884"/>
    </source>
</evidence>
<dbReference type="CDD" id="cd00009">
    <property type="entry name" value="AAA"/>
    <property type="match status" value="1"/>
</dbReference>
<dbReference type="EMBL" id="JBHSHE010000003">
    <property type="protein sequence ID" value="MFC4714643.1"/>
    <property type="molecule type" value="Genomic_DNA"/>
</dbReference>
<dbReference type="PANTHER" id="PTHR37291:SF1">
    <property type="entry name" value="TYPE IV METHYL-DIRECTED RESTRICTION ENZYME ECOKMCRB SUBUNIT"/>
    <property type="match status" value="1"/>
</dbReference>
<dbReference type="InterPro" id="IPR052934">
    <property type="entry name" value="Methyl-DNA_Rec/Restrict_Enz"/>
</dbReference>
<gene>
    <name evidence="3" type="ORF">ACFO7V_00575</name>
</gene>
<dbReference type="Proteomes" id="UP001595884">
    <property type="component" value="Unassembled WGS sequence"/>
</dbReference>
<feature type="region of interest" description="Disordered" evidence="1">
    <location>
        <begin position="81"/>
        <end position="104"/>
    </location>
</feature>
<dbReference type="InterPro" id="IPR027417">
    <property type="entry name" value="P-loop_NTPase"/>
</dbReference>
<dbReference type="InterPro" id="IPR011704">
    <property type="entry name" value="ATPase_dyneun-rel_AAA"/>
</dbReference>
<sequence length="403" mass="45620">MVYLVHPLQITSVASLDYREAIRAAFIGGIGESTGDLDHDLLSIVLQLQDKSGEAVNFHIPPYVEAWKGGQNTELVADDEEEKNLDQTTTAQNREHSQGATRSFPPATQALAESVFMDSTWLQKQLNLIERRRQIILFGPPGTGKTFLALKLAAHIAGNDSYTEIVQFYPSYSYEDFFQGYRPVTTSLGNLTYELKDGPLRRIVDQAIKNPEYNYVLVIDEINRGNLAKIFGELYFLLEYRDQPIKLQYSKDDEDTFVMPENLFLIGTMNTSDRSIALLDAAMRRRFSFVELHPEKQPVKSVLPQWLEHHQLDPEPAALLAEVNARINNPDFQLGPSYLMPKSGTFLAGQMQEIWEYDVLPLLSEHHFGEEIDIEEKYGLASLRAHLKKEAAVRIENSNAADG</sequence>
<reference evidence="4" key="1">
    <citation type="journal article" date="2019" name="Int. J. Syst. Evol. Microbiol.">
        <title>The Global Catalogue of Microorganisms (GCM) 10K type strain sequencing project: providing services to taxonomists for standard genome sequencing and annotation.</title>
        <authorList>
            <consortium name="The Broad Institute Genomics Platform"/>
            <consortium name="The Broad Institute Genome Sequencing Center for Infectious Disease"/>
            <person name="Wu L."/>
            <person name="Ma J."/>
        </authorList>
    </citation>
    <scope>NUCLEOTIDE SEQUENCE [LARGE SCALE GENOMIC DNA]</scope>
    <source>
        <strain evidence="4">CGMCC 1.12849</strain>
    </source>
</reference>
<dbReference type="SMART" id="SM00382">
    <property type="entry name" value="AAA"/>
    <property type="match status" value="1"/>
</dbReference>
<dbReference type="Gene3D" id="3.40.50.300">
    <property type="entry name" value="P-loop containing nucleotide triphosphate hydrolases"/>
    <property type="match status" value="1"/>
</dbReference>
<protein>
    <submittedName>
        <fullName evidence="3">McrB family protein</fullName>
    </submittedName>
</protein>
<feature type="domain" description="AAA+ ATPase" evidence="2">
    <location>
        <begin position="131"/>
        <end position="298"/>
    </location>
</feature>
<dbReference type="PANTHER" id="PTHR37291">
    <property type="entry name" value="5-METHYLCYTOSINE-SPECIFIC RESTRICTION ENZYME B"/>
    <property type="match status" value="1"/>
</dbReference>